<organism evidence="2 3">
    <name type="scientific">Lentibacillus halodurans</name>
    <dbReference type="NCBI Taxonomy" id="237679"/>
    <lineage>
        <taxon>Bacteria</taxon>
        <taxon>Bacillati</taxon>
        <taxon>Bacillota</taxon>
        <taxon>Bacilli</taxon>
        <taxon>Bacillales</taxon>
        <taxon>Bacillaceae</taxon>
        <taxon>Lentibacillus</taxon>
    </lineage>
</organism>
<keyword evidence="3" id="KW-1185">Reference proteome</keyword>
<dbReference type="EMBL" id="FOJW01000006">
    <property type="protein sequence ID" value="SFB06305.1"/>
    <property type="molecule type" value="Genomic_DNA"/>
</dbReference>
<evidence type="ECO:0000313" key="3">
    <source>
        <dbReference type="Proteomes" id="UP000198642"/>
    </source>
</evidence>
<dbReference type="RefSeq" id="WP_090236713.1">
    <property type="nucleotide sequence ID" value="NZ_FOJW01000006.1"/>
</dbReference>
<reference evidence="2 3" key="1">
    <citation type="submission" date="2016-10" db="EMBL/GenBank/DDBJ databases">
        <authorList>
            <person name="de Groot N.N."/>
        </authorList>
    </citation>
    <scope>NUCLEOTIDE SEQUENCE [LARGE SCALE GENOMIC DNA]</scope>
    <source>
        <strain evidence="2 3">CGMCC 1.3702</strain>
    </source>
</reference>
<dbReference type="InterPro" id="IPR025435">
    <property type="entry name" value="YfhD-like"/>
</dbReference>
<dbReference type="OrthoDB" id="2973490at2"/>
<evidence type="ECO:0000256" key="1">
    <source>
        <dbReference type="SAM" id="MobiDB-lite"/>
    </source>
</evidence>
<gene>
    <name evidence="2" type="ORF">SAMN04488072_106144</name>
</gene>
<feature type="compositionally biased region" description="Basic and acidic residues" evidence="1">
    <location>
        <begin position="39"/>
        <end position="60"/>
    </location>
</feature>
<dbReference type="AlphaFoldDB" id="A0A1I0XZ73"/>
<dbReference type="STRING" id="237679.SAMN04488072_106144"/>
<name>A0A1I0XZ73_9BACI</name>
<dbReference type="Proteomes" id="UP000198642">
    <property type="component" value="Unassembled WGS sequence"/>
</dbReference>
<evidence type="ECO:0000313" key="2">
    <source>
        <dbReference type="EMBL" id="SFB06305.1"/>
    </source>
</evidence>
<accession>A0A1I0XZ73</accession>
<sequence>MGRDEHRTNRRGRPQLRQTPEYAKTDGKDVEFSEEFADHEDKEAQARSRAAENRVKNRKS</sequence>
<proteinExistence type="predicted"/>
<feature type="region of interest" description="Disordered" evidence="1">
    <location>
        <begin position="1"/>
        <end position="60"/>
    </location>
</feature>
<protein>
    <submittedName>
        <fullName evidence="2">YfhD-like protein</fullName>
    </submittedName>
</protein>
<dbReference type="Pfam" id="PF14151">
    <property type="entry name" value="YfhD"/>
    <property type="match status" value="1"/>
</dbReference>